<protein>
    <submittedName>
        <fullName evidence="2">Uncharacterized protein</fullName>
    </submittedName>
</protein>
<keyword evidence="1" id="KW-1133">Transmembrane helix</keyword>
<evidence type="ECO:0000313" key="2">
    <source>
        <dbReference type="EMBL" id="GGA10405.1"/>
    </source>
</evidence>
<proteinExistence type="predicted"/>
<name>A0ABQ1FH79_9SPHN</name>
<keyword evidence="1" id="KW-0472">Membrane</keyword>
<keyword evidence="1" id="KW-0812">Transmembrane</keyword>
<keyword evidence="3" id="KW-1185">Reference proteome</keyword>
<sequence length="92" mass="9830">MSSKHGITLQFIGDRRRYEACYRHWESLFWRDAGALLGIITMIATALGLEASPVGRNGRDIVAAAGFPTEYLAGGAIHIGSAGTTDKIGEGH</sequence>
<dbReference type="Proteomes" id="UP000603317">
    <property type="component" value="Unassembled WGS sequence"/>
</dbReference>
<gene>
    <name evidence="2" type="ORF">GCM10010923_21150</name>
</gene>
<evidence type="ECO:0000256" key="1">
    <source>
        <dbReference type="SAM" id="Phobius"/>
    </source>
</evidence>
<reference evidence="3" key="1">
    <citation type="journal article" date="2019" name="Int. J. Syst. Evol. Microbiol.">
        <title>The Global Catalogue of Microorganisms (GCM) 10K type strain sequencing project: providing services to taxonomists for standard genome sequencing and annotation.</title>
        <authorList>
            <consortium name="The Broad Institute Genomics Platform"/>
            <consortium name="The Broad Institute Genome Sequencing Center for Infectious Disease"/>
            <person name="Wu L."/>
            <person name="Ma J."/>
        </authorList>
    </citation>
    <scope>NUCLEOTIDE SEQUENCE [LARGE SCALE GENOMIC DNA]</scope>
    <source>
        <strain evidence="3">CGMCC 1.15297</strain>
    </source>
</reference>
<accession>A0ABQ1FH79</accession>
<evidence type="ECO:0000313" key="3">
    <source>
        <dbReference type="Proteomes" id="UP000603317"/>
    </source>
</evidence>
<dbReference type="SUPFAM" id="SSF55469">
    <property type="entry name" value="FMN-dependent nitroreductase-like"/>
    <property type="match status" value="1"/>
</dbReference>
<organism evidence="2 3">
    <name type="scientific">Blastomonas marina</name>
    <dbReference type="NCBI Taxonomy" id="1867408"/>
    <lineage>
        <taxon>Bacteria</taxon>
        <taxon>Pseudomonadati</taxon>
        <taxon>Pseudomonadota</taxon>
        <taxon>Alphaproteobacteria</taxon>
        <taxon>Sphingomonadales</taxon>
        <taxon>Sphingomonadaceae</taxon>
        <taxon>Blastomonas</taxon>
    </lineage>
</organism>
<comment type="caution">
    <text evidence="2">The sequence shown here is derived from an EMBL/GenBank/DDBJ whole genome shotgun (WGS) entry which is preliminary data.</text>
</comment>
<dbReference type="InterPro" id="IPR000415">
    <property type="entry name" value="Nitroreductase-like"/>
</dbReference>
<feature type="transmembrane region" description="Helical" evidence="1">
    <location>
        <begin position="28"/>
        <end position="49"/>
    </location>
</feature>
<dbReference type="EMBL" id="BMID01000001">
    <property type="protein sequence ID" value="GGA10405.1"/>
    <property type="molecule type" value="Genomic_DNA"/>
</dbReference>